<dbReference type="SUPFAM" id="SSF54593">
    <property type="entry name" value="Glyoxalase/Bleomycin resistance protein/Dihydroxybiphenyl dioxygenase"/>
    <property type="match status" value="1"/>
</dbReference>
<dbReference type="Gene3D" id="3.10.180.10">
    <property type="entry name" value="2,3-Dihydroxybiphenyl 1,2-Dioxygenase, domain 1"/>
    <property type="match status" value="1"/>
</dbReference>
<dbReference type="Pfam" id="PF06983">
    <property type="entry name" value="3-dmu-9_3-mt"/>
    <property type="match status" value="1"/>
</dbReference>
<name>A0ABV6RDD2_9MICO</name>
<keyword evidence="3" id="KW-1185">Reference proteome</keyword>
<dbReference type="PANTHER" id="PTHR33990">
    <property type="entry name" value="PROTEIN YJDN-RELATED"/>
    <property type="match status" value="1"/>
</dbReference>
<dbReference type="PIRSF" id="PIRSF021700">
    <property type="entry name" value="3_dmu_93_MTrfase"/>
    <property type="match status" value="1"/>
</dbReference>
<dbReference type="PANTHER" id="PTHR33990:SF2">
    <property type="entry name" value="PHNB-LIKE DOMAIN-CONTAINING PROTEIN"/>
    <property type="match status" value="1"/>
</dbReference>
<reference evidence="2 3" key="1">
    <citation type="submission" date="2024-09" db="EMBL/GenBank/DDBJ databases">
        <authorList>
            <person name="Sun Q."/>
            <person name="Mori K."/>
        </authorList>
    </citation>
    <scope>NUCLEOTIDE SEQUENCE [LARGE SCALE GENOMIC DNA]</scope>
    <source>
        <strain evidence="2 3">CICC 10874</strain>
    </source>
</reference>
<dbReference type="RefSeq" id="WP_376981595.1">
    <property type="nucleotide sequence ID" value="NZ_JBHLSV010000017.1"/>
</dbReference>
<gene>
    <name evidence="2" type="ORF">ACFFF6_13570</name>
</gene>
<evidence type="ECO:0000313" key="3">
    <source>
        <dbReference type="Proteomes" id="UP001589793"/>
    </source>
</evidence>
<evidence type="ECO:0000259" key="1">
    <source>
        <dbReference type="Pfam" id="PF06983"/>
    </source>
</evidence>
<dbReference type="CDD" id="cd06588">
    <property type="entry name" value="PhnB_like"/>
    <property type="match status" value="1"/>
</dbReference>
<accession>A0ABV6RDD2</accession>
<sequence length="160" mass="17230">MVSVKTWLWFNGGVDDAAAFYVSLLPNSRIVGTMPYTPAEGDPAPGGPADGQSLAVEIELAGVPYALLNGGPHFPQTEAASIEVRVDSQEEVDRLWAALTADGGAESQCGWCKDRWGVSWQITPNRLYELLQGPHASAVTAEMYTQQKLDIARLEAAAQR</sequence>
<comment type="caution">
    <text evidence="2">The sequence shown here is derived from an EMBL/GenBank/DDBJ whole genome shotgun (WGS) entry which is preliminary data.</text>
</comment>
<dbReference type="InterPro" id="IPR028973">
    <property type="entry name" value="PhnB-like"/>
</dbReference>
<dbReference type="Proteomes" id="UP001589793">
    <property type="component" value="Unassembled WGS sequence"/>
</dbReference>
<dbReference type="InterPro" id="IPR029068">
    <property type="entry name" value="Glyas_Bleomycin-R_OHBP_Dase"/>
</dbReference>
<dbReference type="InterPro" id="IPR009725">
    <property type="entry name" value="3_dmu_93_MTrfase"/>
</dbReference>
<organism evidence="2 3">
    <name type="scientific">Brachybacterium hainanense</name>
    <dbReference type="NCBI Taxonomy" id="1541174"/>
    <lineage>
        <taxon>Bacteria</taxon>
        <taxon>Bacillati</taxon>
        <taxon>Actinomycetota</taxon>
        <taxon>Actinomycetes</taxon>
        <taxon>Micrococcales</taxon>
        <taxon>Dermabacteraceae</taxon>
        <taxon>Brachybacterium</taxon>
    </lineage>
</organism>
<dbReference type="EMBL" id="JBHLSV010000017">
    <property type="protein sequence ID" value="MFC0674990.1"/>
    <property type="molecule type" value="Genomic_DNA"/>
</dbReference>
<feature type="domain" description="PhnB-like" evidence="1">
    <location>
        <begin position="4"/>
        <end position="123"/>
    </location>
</feature>
<evidence type="ECO:0000313" key="2">
    <source>
        <dbReference type="EMBL" id="MFC0674990.1"/>
    </source>
</evidence>
<protein>
    <submittedName>
        <fullName evidence="2">VOC family protein</fullName>
    </submittedName>
</protein>
<proteinExistence type="predicted"/>